<dbReference type="PANTHER" id="PTHR30272:SF1">
    <property type="entry name" value="3-HYDROXYACYL-[ACYL-CARRIER-PROTEIN] DEHYDRATASE"/>
    <property type="match status" value="1"/>
</dbReference>
<dbReference type="EMBL" id="SORI01000001">
    <property type="protein sequence ID" value="TDY65092.1"/>
    <property type="molecule type" value="Genomic_DNA"/>
</dbReference>
<dbReference type="OrthoDB" id="9772788at2"/>
<evidence type="ECO:0000256" key="1">
    <source>
        <dbReference type="ARBA" id="ARBA00004496"/>
    </source>
</evidence>
<evidence type="ECO:0000256" key="8">
    <source>
        <dbReference type="HAMAP-Rule" id="MF_00406"/>
    </source>
</evidence>
<feature type="active site" evidence="8">
    <location>
        <position position="47"/>
    </location>
</feature>
<keyword evidence="10" id="KW-1185">Reference proteome</keyword>
<evidence type="ECO:0000256" key="5">
    <source>
        <dbReference type="ARBA" id="ARBA00023098"/>
    </source>
</evidence>
<accession>A0A4R8MKZ5</accession>
<dbReference type="GO" id="GO:0019171">
    <property type="term" value="F:(3R)-hydroxyacyl-[acyl-carrier-protein] dehydratase activity"/>
    <property type="evidence" value="ECO:0007669"/>
    <property type="project" value="UniProtKB-EC"/>
</dbReference>
<comment type="function">
    <text evidence="7 8">Involved in unsaturated fatty acids biosynthesis. Catalyzes the dehydration of short chain beta-hydroxyacyl-ACPs and long chain saturated and unsaturated beta-hydroxyacyl-ACPs.</text>
</comment>
<dbReference type="GO" id="GO:0009245">
    <property type="term" value="P:lipid A biosynthetic process"/>
    <property type="evidence" value="ECO:0007669"/>
    <property type="project" value="UniProtKB-UniRule"/>
</dbReference>
<dbReference type="RefSeq" id="WP_133955489.1">
    <property type="nucleotide sequence ID" value="NZ_SORI01000001.1"/>
</dbReference>
<dbReference type="CDD" id="cd01288">
    <property type="entry name" value="FabZ"/>
    <property type="match status" value="1"/>
</dbReference>
<proteinExistence type="inferred from homology"/>
<comment type="caution">
    <text evidence="9">The sequence shown here is derived from an EMBL/GenBank/DDBJ whole genome shotgun (WGS) entry which is preliminary data.</text>
</comment>
<evidence type="ECO:0000256" key="4">
    <source>
        <dbReference type="ARBA" id="ARBA00022556"/>
    </source>
</evidence>
<dbReference type="GO" id="GO:0016020">
    <property type="term" value="C:membrane"/>
    <property type="evidence" value="ECO:0007669"/>
    <property type="project" value="GOC"/>
</dbReference>
<dbReference type="Pfam" id="PF07977">
    <property type="entry name" value="FabA"/>
    <property type="match status" value="1"/>
</dbReference>
<dbReference type="HAMAP" id="MF_00406">
    <property type="entry name" value="FabZ"/>
    <property type="match status" value="1"/>
</dbReference>
<gene>
    <name evidence="8" type="primary">fabZ</name>
    <name evidence="9" type="ORF">C8D99_101242</name>
</gene>
<dbReference type="InterPro" id="IPR029069">
    <property type="entry name" value="HotDog_dom_sf"/>
</dbReference>
<dbReference type="GO" id="GO:0005737">
    <property type="term" value="C:cytoplasm"/>
    <property type="evidence" value="ECO:0007669"/>
    <property type="project" value="UniProtKB-SubCell"/>
</dbReference>
<sequence>MFDIQKIMKFLPHRYPFLLVDRVLEIDEQHAVGIKNVTINEPFFQGHFPSEPVMPGVLVLEAMGQVAAMMMSARPGSENLITFLTGVEKAKFRKPVKPGDQLVTTAEMVRLRGKMGKVRTVGRIDGAVAAEAEFSFVAAETLAAPAGKEEAEKA</sequence>
<comment type="subcellular location">
    <subcellularLocation>
        <location evidence="1 8">Cytoplasm</location>
    </subcellularLocation>
</comment>
<evidence type="ECO:0000256" key="6">
    <source>
        <dbReference type="ARBA" id="ARBA00023239"/>
    </source>
</evidence>
<evidence type="ECO:0000256" key="7">
    <source>
        <dbReference type="ARBA" id="ARBA00025049"/>
    </source>
</evidence>
<name>A0A4R8MKZ5_9BACT</name>
<dbReference type="InterPro" id="IPR010084">
    <property type="entry name" value="FabZ"/>
</dbReference>
<dbReference type="NCBIfam" id="TIGR01750">
    <property type="entry name" value="fabZ"/>
    <property type="match status" value="1"/>
</dbReference>
<comment type="similarity">
    <text evidence="8">Belongs to the thioester dehydratase family. FabZ subfamily.</text>
</comment>
<evidence type="ECO:0000313" key="10">
    <source>
        <dbReference type="Proteomes" id="UP000295066"/>
    </source>
</evidence>
<dbReference type="AlphaFoldDB" id="A0A4R8MKZ5"/>
<organism evidence="9 10">
    <name type="scientific">Aminivibrio pyruvatiphilus</name>
    <dbReference type="NCBI Taxonomy" id="1005740"/>
    <lineage>
        <taxon>Bacteria</taxon>
        <taxon>Thermotogati</taxon>
        <taxon>Synergistota</taxon>
        <taxon>Synergistia</taxon>
        <taxon>Synergistales</taxon>
        <taxon>Aminobacteriaceae</taxon>
        <taxon>Aminivibrio</taxon>
    </lineage>
</organism>
<protein>
    <recommendedName>
        <fullName evidence="8">3-hydroxyacyl-[acyl-carrier-protein] dehydratase FabZ</fullName>
        <ecNumber evidence="8">4.2.1.59</ecNumber>
    </recommendedName>
    <alternativeName>
        <fullName evidence="8">(3R)-hydroxymyristoyl-[acyl-carrier-protein] dehydratase</fullName>
        <shortName evidence="8">(3R)-hydroxymyristoyl-ACP dehydrase</shortName>
    </alternativeName>
    <alternativeName>
        <fullName evidence="8">Beta-hydroxyacyl-ACP dehydratase</fullName>
    </alternativeName>
</protein>
<keyword evidence="5 8" id="KW-0443">Lipid metabolism</keyword>
<evidence type="ECO:0000256" key="3">
    <source>
        <dbReference type="ARBA" id="ARBA00022516"/>
    </source>
</evidence>
<evidence type="ECO:0000313" key="9">
    <source>
        <dbReference type="EMBL" id="TDY65092.1"/>
    </source>
</evidence>
<dbReference type="PANTHER" id="PTHR30272">
    <property type="entry name" value="3-HYDROXYACYL-[ACYL-CARRIER-PROTEIN] DEHYDRATASE"/>
    <property type="match status" value="1"/>
</dbReference>
<dbReference type="NCBIfam" id="NF000582">
    <property type="entry name" value="PRK00006.1"/>
    <property type="match status" value="1"/>
</dbReference>
<dbReference type="EC" id="4.2.1.59" evidence="8"/>
<keyword evidence="4 8" id="KW-0441">Lipid A biosynthesis</keyword>
<evidence type="ECO:0000256" key="2">
    <source>
        <dbReference type="ARBA" id="ARBA00022490"/>
    </source>
</evidence>
<keyword evidence="3 8" id="KW-0444">Lipid biosynthesis</keyword>
<dbReference type="FunFam" id="3.10.129.10:FF:000001">
    <property type="entry name" value="3-hydroxyacyl-[acyl-carrier-protein] dehydratase FabZ"/>
    <property type="match status" value="1"/>
</dbReference>
<keyword evidence="2 8" id="KW-0963">Cytoplasm</keyword>
<keyword evidence="6 8" id="KW-0456">Lyase</keyword>
<dbReference type="SUPFAM" id="SSF54637">
    <property type="entry name" value="Thioesterase/thiol ester dehydrase-isomerase"/>
    <property type="match status" value="1"/>
</dbReference>
<comment type="catalytic activity">
    <reaction evidence="8">
        <text>a (3R)-hydroxyacyl-[ACP] = a (2E)-enoyl-[ACP] + H2O</text>
        <dbReference type="Rhea" id="RHEA:13097"/>
        <dbReference type="Rhea" id="RHEA-COMP:9925"/>
        <dbReference type="Rhea" id="RHEA-COMP:9945"/>
        <dbReference type="ChEBI" id="CHEBI:15377"/>
        <dbReference type="ChEBI" id="CHEBI:78784"/>
        <dbReference type="ChEBI" id="CHEBI:78827"/>
        <dbReference type="EC" id="4.2.1.59"/>
    </reaction>
</comment>
<dbReference type="GO" id="GO:0006633">
    <property type="term" value="P:fatty acid biosynthetic process"/>
    <property type="evidence" value="ECO:0007669"/>
    <property type="project" value="UniProtKB-UniRule"/>
</dbReference>
<reference evidence="9 10" key="1">
    <citation type="submission" date="2019-03" db="EMBL/GenBank/DDBJ databases">
        <title>Genomic Encyclopedia of Type Strains, Phase IV (KMG-IV): sequencing the most valuable type-strain genomes for metagenomic binning, comparative biology and taxonomic classification.</title>
        <authorList>
            <person name="Goeker M."/>
        </authorList>
    </citation>
    <scope>NUCLEOTIDE SEQUENCE [LARGE SCALE GENOMIC DNA]</scope>
    <source>
        <strain evidence="9 10">DSM 25964</strain>
    </source>
</reference>
<dbReference type="Proteomes" id="UP000295066">
    <property type="component" value="Unassembled WGS sequence"/>
</dbReference>
<dbReference type="InterPro" id="IPR013114">
    <property type="entry name" value="FabA_FabZ"/>
</dbReference>
<dbReference type="Gene3D" id="3.10.129.10">
    <property type="entry name" value="Hotdog Thioesterase"/>
    <property type="match status" value="1"/>
</dbReference>